<evidence type="ECO:0000313" key="1">
    <source>
        <dbReference type="EMBL" id="NYZ23516.1"/>
    </source>
</evidence>
<reference evidence="1 2" key="1">
    <citation type="submission" date="2020-05" db="EMBL/GenBank/DDBJ databases">
        <title>Azospirillum oleiclasticum sp. nov, a nitrogen-fixing and heavy crude oil-emulsifying bacterium isolated from the crude oil of Yumen Oilfield.</title>
        <authorList>
            <person name="Wu D."/>
            <person name="Cai M."/>
            <person name="Zhang X."/>
        </authorList>
    </citation>
    <scope>NUCLEOTIDE SEQUENCE [LARGE SCALE GENOMIC DNA]</scope>
    <source>
        <strain evidence="1 2">ROY-1-1-2</strain>
    </source>
</reference>
<sequence>MPGTDKFADLGRPRRIWAVGAIHAQIDRLGGVHELIASRFQPGDRIVYLGNMIGWGTAVIETIDTLLAFRRAVLAAQGAMAGDVVYLRGGQEEMWQKLLQLQFAPNPGEVFDWMLRQGVAPTLAAYGGLAELGMASARGGAMATGRWTQSMRAAMQAHPGHENLFSALRRAAHAGPTEAGGVLLVSAGVDPSRPFGHQGDSFWWGGAGFARIDEPYGGFRRVVRGFDPARQGLRVSDFTATLDGGCGFGGHLVCGCLSPTGEILDLFQV</sequence>
<dbReference type="Gene3D" id="3.60.21.10">
    <property type="match status" value="1"/>
</dbReference>
<accession>A0ABX2TGP8</accession>
<evidence type="ECO:0000313" key="2">
    <source>
        <dbReference type="Proteomes" id="UP000584642"/>
    </source>
</evidence>
<name>A0ABX2TGP8_9PROT</name>
<evidence type="ECO:0008006" key="3">
    <source>
        <dbReference type="Google" id="ProtNLM"/>
    </source>
</evidence>
<dbReference type="InterPro" id="IPR029052">
    <property type="entry name" value="Metallo-depent_PP-like"/>
</dbReference>
<dbReference type="Proteomes" id="UP000584642">
    <property type="component" value="Unassembled WGS sequence"/>
</dbReference>
<keyword evidence="2" id="KW-1185">Reference proteome</keyword>
<protein>
    <recommendedName>
        <fullName evidence="3">Serine/threonine protein phosphatase</fullName>
    </recommendedName>
</protein>
<comment type="caution">
    <text evidence="1">The sequence shown here is derived from an EMBL/GenBank/DDBJ whole genome shotgun (WGS) entry which is preliminary data.</text>
</comment>
<proteinExistence type="predicted"/>
<dbReference type="SUPFAM" id="SSF56300">
    <property type="entry name" value="Metallo-dependent phosphatases"/>
    <property type="match status" value="1"/>
</dbReference>
<organism evidence="1 2">
    <name type="scientific">Azospirillum oleiclasticum</name>
    <dbReference type="NCBI Taxonomy" id="2735135"/>
    <lineage>
        <taxon>Bacteria</taxon>
        <taxon>Pseudomonadati</taxon>
        <taxon>Pseudomonadota</taxon>
        <taxon>Alphaproteobacteria</taxon>
        <taxon>Rhodospirillales</taxon>
        <taxon>Azospirillaceae</taxon>
        <taxon>Azospirillum</taxon>
    </lineage>
</organism>
<dbReference type="EMBL" id="JABFDB010000028">
    <property type="protein sequence ID" value="NYZ23516.1"/>
    <property type="molecule type" value="Genomic_DNA"/>
</dbReference>
<dbReference type="RefSeq" id="WP_180285294.1">
    <property type="nucleotide sequence ID" value="NZ_JABFDB010000028.1"/>
</dbReference>
<gene>
    <name evidence="1" type="ORF">HND93_27770</name>
</gene>